<dbReference type="EMBL" id="FZOL01000008">
    <property type="protein sequence ID" value="SNS44802.1"/>
    <property type="molecule type" value="Genomic_DNA"/>
</dbReference>
<dbReference type="Proteomes" id="UP000198407">
    <property type="component" value="Unassembled WGS sequence"/>
</dbReference>
<evidence type="ECO:0000313" key="3">
    <source>
        <dbReference type="EMBL" id="SNS44802.1"/>
    </source>
</evidence>
<feature type="domain" description="FecR N-terminal" evidence="2">
    <location>
        <begin position="18"/>
        <end position="57"/>
    </location>
</feature>
<dbReference type="Pfam" id="PF16220">
    <property type="entry name" value="DUF4880"/>
    <property type="match status" value="1"/>
</dbReference>
<name>A0A239ELL6_9PSED</name>
<organism evidence="3 4">
    <name type="scientific">Pseudomonas japonica</name>
    <dbReference type="NCBI Taxonomy" id="256466"/>
    <lineage>
        <taxon>Bacteria</taxon>
        <taxon>Pseudomonadati</taxon>
        <taxon>Pseudomonadota</taxon>
        <taxon>Gammaproteobacteria</taxon>
        <taxon>Pseudomonadales</taxon>
        <taxon>Pseudomonadaceae</taxon>
        <taxon>Pseudomonas</taxon>
    </lineage>
</organism>
<dbReference type="PANTHER" id="PTHR30273">
    <property type="entry name" value="PERIPLASMIC SIGNAL SENSOR AND SIGMA FACTOR ACTIVATOR FECR-RELATED"/>
    <property type="match status" value="1"/>
</dbReference>
<gene>
    <name evidence="3" type="ORF">SAMN05444352_10830</name>
</gene>
<sequence length="322" mass="34155">MKLFQPLDRQAVDPQVLEQALHWMVLLQSGVCGAGEHQACAAWRAQNEAHELAWQRLVGLNQDLRQTTQAMPAADARGLLRVRGGSSRRALLKGLAGFAVLGAAGLGVRERTLLPELFSDHHTGTGERQSLQVAAGVDVQLDTRTALDGRMSATGLELALNLGRVLVSTDSASAVRIRTAEGWVQAAASSRLVIARDLPGMAGSQVQVFAGTATLALPQGDSLVLGAGRQADFRGAQQALNPAALAWSDGLLVAERMPLRLLLAHLDRYRRGVLRCAPEVAGLAVSGSYSLAQPEASLELLTRVLPVKVERVLGLWATVVAA</sequence>
<evidence type="ECO:0000259" key="1">
    <source>
        <dbReference type="Pfam" id="PF04773"/>
    </source>
</evidence>
<dbReference type="OrthoDB" id="6999526at2"/>
<dbReference type="InterPro" id="IPR032623">
    <property type="entry name" value="FecR_N"/>
</dbReference>
<proteinExistence type="predicted"/>
<dbReference type="STRING" id="1215104.GCA_000730585_00675"/>
<reference evidence="4" key="1">
    <citation type="submission" date="2017-06" db="EMBL/GenBank/DDBJ databases">
        <authorList>
            <person name="Varghese N."/>
            <person name="Submissions S."/>
        </authorList>
    </citation>
    <scope>NUCLEOTIDE SEQUENCE [LARGE SCALE GENOMIC DNA]</scope>
    <source>
        <strain evidence="4">DSM 22348</strain>
    </source>
</reference>
<dbReference type="InterPro" id="IPR012373">
    <property type="entry name" value="Ferrdict_sens_TM"/>
</dbReference>
<dbReference type="PANTHER" id="PTHR30273:SF2">
    <property type="entry name" value="PROTEIN FECR"/>
    <property type="match status" value="1"/>
</dbReference>
<dbReference type="RefSeq" id="WP_042129344.1">
    <property type="nucleotide sequence ID" value="NZ_FZOL01000008.1"/>
</dbReference>
<dbReference type="InterPro" id="IPR006860">
    <property type="entry name" value="FecR"/>
</dbReference>
<protein>
    <submittedName>
        <fullName evidence="3">FecR family protein</fullName>
    </submittedName>
</protein>
<dbReference type="AlphaFoldDB" id="A0A239ELL6"/>
<dbReference type="Pfam" id="PF04773">
    <property type="entry name" value="FecR"/>
    <property type="match status" value="1"/>
</dbReference>
<dbReference type="PIRSF" id="PIRSF018266">
    <property type="entry name" value="FecR"/>
    <property type="match status" value="1"/>
</dbReference>
<keyword evidence="4" id="KW-1185">Reference proteome</keyword>
<feature type="domain" description="FecR protein" evidence="1">
    <location>
        <begin position="120"/>
        <end position="212"/>
    </location>
</feature>
<evidence type="ECO:0000313" key="4">
    <source>
        <dbReference type="Proteomes" id="UP000198407"/>
    </source>
</evidence>
<evidence type="ECO:0000259" key="2">
    <source>
        <dbReference type="Pfam" id="PF16220"/>
    </source>
</evidence>
<dbReference type="GO" id="GO:0016989">
    <property type="term" value="F:sigma factor antagonist activity"/>
    <property type="evidence" value="ECO:0007669"/>
    <property type="project" value="TreeGrafter"/>
</dbReference>
<accession>A0A239ELL6</accession>